<evidence type="ECO:0000313" key="2">
    <source>
        <dbReference type="EMBL" id="KAG8239977.1"/>
    </source>
</evidence>
<evidence type="ECO:0000313" key="3">
    <source>
        <dbReference type="Proteomes" id="UP000792457"/>
    </source>
</evidence>
<gene>
    <name evidence="2" type="ORF">J437_LFUL019348</name>
</gene>
<reference evidence="2" key="2">
    <citation type="submission" date="2017-10" db="EMBL/GenBank/DDBJ databases">
        <title>Ladona fulva Genome sequencing and assembly.</title>
        <authorList>
            <person name="Murali S."/>
            <person name="Richards S."/>
            <person name="Bandaranaike D."/>
            <person name="Bellair M."/>
            <person name="Blankenburg K."/>
            <person name="Chao H."/>
            <person name="Dinh H."/>
            <person name="Doddapaneni H."/>
            <person name="Dugan-Rocha S."/>
            <person name="Elkadiri S."/>
            <person name="Gnanaolivu R."/>
            <person name="Hernandez B."/>
            <person name="Skinner E."/>
            <person name="Javaid M."/>
            <person name="Lee S."/>
            <person name="Li M."/>
            <person name="Ming W."/>
            <person name="Munidasa M."/>
            <person name="Muniz J."/>
            <person name="Nguyen L."/>
            <person name="Hughes D."/>
            <person name="Osuji N."/>
            <person name="Pu L.-L."/>
            <person name="Puazo M."/>
            <person name="Qu C."/>
            <person name="Quiroz J."/>
            <person name="Raj R."/>
            <person name="Weissenberger G."/>
            <person name="Xin Y."/>
            <person name="Zou X."/>
            <person name="Han Y."/>
            <person name="Worley K."/>
            <person name="Muzny D."/>
            <person name="Gibbs R."/>
        </authorList>
    </citation>
    <scope>NUCLEOTIDE SEQUENCE</scope>
    <source>
        <strain evidence="2">Sampled in the wild</strain>
    </source>
</reference>
<dbReference type="AlphaFoldDB" id="A0A8K0PBA5"/>
<comment type="caution">
    <text evidence="2">The sequence shown here is derived from an EMBL/GenBank/DDBJ whole genome shotgun (WGS) entry which is preliminary data.</text>
</comment>
<feature type="region of interest" description="Disordered" evidence="1">
    <location>
        <begin position="55"/>
        <end position="78"/>
    </location>
</feature>
<name>A0A8K0PBA5_LADFU</name>
<protein>
    <submittedName>
        <fullName evidence="2">Uncharacterized protein</fullName>
    </submittedName>
</protein>
<reference evidence="2" key="1">
    <citation type="submission" date="2013-04" db="EMBL/GenBank/DDBJ databases">
        <authorList>
            <person name="Qu J."/>
            <person name="Murali S.C."/>
            <person name="Bandaranaike D."/>
            <person name="Bellair M."/>
            <person name="Blankenburg K."/>
            <person name="Chao H."/>
            <person name="Dinh H."/>
            <person name="Doddapaneni H."/>
            <person name="Downs B."/>
            <person name="Dugan-Rocha S."/>
            <person name="Elkadiri S."/>
            <person name="Gnanaolivu R.D."/>
            <person name="Hernandez B."/>
            <person name="Javaid M."/>
            <person name="Jayaseelan J.C."/>
            <person name="Lee S."/>
            <person name="Li M."/>
            <person name="Ming W."/>
            <person name="Munidasa M."/>
            <person name="Muniz J."/>
            <person name="Nguyen L."/>
            <person name="Ongeri F."/>
            <person name="Osuji N."/>
            <person name="Pu L.-L."/>
            <person name="Puazo M."/>
            <person name="Qu C."/>
            <person name="Quiroz J."/>
            <person name="Raj R."/>
            <person name="Weissenberger G."/>
            <person name="Xin Y."/>
            <person name="Zou X."/>
            <person name="Han Y."/>
            <person name="Richards S."/>
            <person name="Worley K."/>
            <person name="Muzny D."/>
            <person name="Gibbs R."/>
        </authorList>
    </citation>
    <scope>NUCLEOTIDE SEQUENCE</scope>
    <source>
        <strain evidence="2">Sampled in the wild</strain>
    </source>
</reference>
<dbReference type="Proteomes" id="UP000792457">
    <property type="component" value="Unassembled WGS sequence"/>
</dbReference>
<evidence type="ECO:0000256" key="1">
    <source>
        <dbReference type="SAM" id="MobiDB-lite"/>
    </source>
</evidence>
<accession>A0A8K0PBA5</accession>
<sequence>MPPRCVKCGNNHLTSECKKEAAEAAMCANCKGDHPASYRGCPSYLKLKERLRELKEKAQRKSQRNDGNNNLKTPTRVTANTTTPNRVAQSKVTGNSYADIAKGIGSGNDSVKCIRESVTPSSLELADIIDNRNERNDGEDWRSIMMALVCETHLTPSKEFLVPGYDVFRDDDTKPIRGTAVIVTKEFNAKKISLPSFNKISATGAVINESSVTFFVCVFLGGLEFERPRARRQGEETERGRKKVDGELSSRGGVSDIVRFLYKSVVIRSNH</sequence>
<organism evidence="2 3">
    <name type="scientific">Ladona fulva</name>
    <name type="common">Scarce chaser dragonfly</name>
    <name type="synonym">Libellula fulva</name>
    <dbReference type="NCBI Taxonomy" id="123851"/>
    <lineage>
        <taxon>Eukaryota</taxon>
        <taxon>Metazoa</taxon>
        <taxon>Ecdysozoa</taxon>
        <taxon>Arthropoda</taxon>
        <taxon>Hexapoda</taxon>
        <taxon>Insecta</taxon>
        <taxon>Pterygota</taxon>
        <taxon>Palaeoptera</taxon>
        <taxon>Odonata</taxon>
        <taxon>Epiprocta</taxon>
        <taxon>Anisoptera</taxon>
        <taxon>Libelluloidea</taxon>
        <taxon>Libellulidae</taxon>
        <taxon>Ladona</taxon>
    </lineage>
</organism>
<keyword evidence="3" id="KW-1185">Reference proteome</keyword>
<dbReference type="EMBL" id="KZ310554">
    <property type="protein sequence ID" value="KAG8239977.1"/>
    <property type="molecule type" value="Genomic_DNA"/>
</dbReference>
<proteinExistence type="predicted"/>